<evidence type="ECO:0000259" key="12">
    <source>
        <dbReference type="Pfam" id="PF02852"/>
    </source>
</evidence>
<dbReference type="Pfam" id="PF07992">
    <property type="entry name" value="Pyr_redox_2"/>
    <property type="match status" value="2"/>
</dbReference>
<dbReference type="Proteomes" id="UP000285712">
    <property type="component" value="Unassembled WGS sequence"/>
</dbReference>
<evidence type="ECO:0000256" key="10">
    <source>
        <dbReference type="PIRSR" id="PIRSR000350-4"/>
    </source>
</evidence>
<dbReference type="GO" id="GO:0045454">
    <property type="term" value="P:cell redox homeostasis"/>
    <property type="evidence" value="ECO:0007669"/>
    <property type="project" value="InterPro"/>
</dbReference>
<comment type="cofactor">
    <cofactor evidence="9">
        <name>FAD</name>
        <dbReference type="ChEBI" id="CHEBI:57692"/>
    </cofactor>
    <text evidence="9">Binds 1 FAD per subunit.</text>
</comment>
<dbReference type="PROSITE" id="PS00076">
    <property type="entry name" value="PYRIDINE_REDOX_1"/>
    <property type="match status" value="1"/>
</dbReference>
<keyword evidence="9" id="KW-0547">Nucleotide-binding</keyword>
<feature type="binding site" evidence="9">
    <location>
        <position position="368"/>
    </location>
    <ligand>
        <name>FAD</name>
        <dbReference type="ChEBI" id="CHEBI:57692"/>
    </ligand>
</feature>
<feature type="domain" description="Pyridine nucleotide-disulphide oxidoreductase dimerisation" evidence="12">
    <location>
        <begin position="405"/>
        <end position="518"/>
    </location>
</feature>
<feature type="binding site" evidence="9">
    <location>
        <position position="326"/>
    </location>
    <ligand>
        <name>NAD(+)</name>
        <dbReference type="ChEBI" id="CHEBI:57540"/>
    </ligand>
</feature>
<dbReference type="InterPro" id="IPR016156">
    <property type="entry name" value="FAD/NAD-linked_Rdtase_dimer_sf"/>
</dbReference>
<dbReference type="GO" id="GO:0050660">
    <property type="term" value="F:flavin adenine dinucleotide binding"/>
    <property type="evidence" value="ECO:0007669"/>
    <property type="project" value="InterPro"/>
</dbReference>
<feature type="domain" description="FAD/NAD(P)-binding" evidence="13">
    <location>
        <begin position="274"/>
        <end position="384"/>
    </location>
</feature>
<evidence type="ECO:0000256" key="7">
    <source>
        <dbReference type="ARBA" id="ARBA00023284"/>
    </source>
</evidence>
<comment type="caution">
    <text evidence="14">The sequence shown here is derived from an EMBL/GenBank/DDBJ whole genome shotgun (WGS) entry which is preliminary data.</text>
</comment>
<dbReference type="Pfam" id="PF02852">
    <property type="entry name" value="Pyr_redox_dim"/>
    <property type="match status" value="1"/>
</dbReference>
<protein>
    <recommendedName>
        <fullName evidence="2">glutathione-disulfide reductase</fullName>
        <ecNumber evidence="2">1.8.1.7</ecNumber>
    </recommendedName>
</protein>
<dbReference type="SUPFAM" id="SSF55424">
    <property type="entry name" value="FAD/NAD-linked reductases, dimerisation (C-terminal) domain"/>
    <property type="match status" value="1"/>
</dbReference>
<dbReference type="PRINTS" id="PR00368">
    <property type="entry name" value="FADPNR"/>
</dbReference>
<dbReference type="PRINTS" id="PR00411">
    <property type="entry name" value="PNDRDTASEI"/>
</dbReference>
<accession>A0A418D3H4</accession>
<gene>
    <name evidence="14" type="ORF">DYB35_002410</name>
</gene>
<keyword evidence="4 9" id="KW-0274">FAD</keyword>
<comment type="similarity">
    <text evidence="1 11">Belongs to the class-I pyridine nucleotide-disulfide oxidoreductase family.</text>
</comment>
<evidence type="ECO:0000256" key="8">
    <source>
        <dbReference type="PIRSR" id="PIRSR000350-2"/>
    </source>
</evidence>
<dbReference type="PIRSF" id="PIRSF000350">
    <property type="entry name" value="Mercury_reductase_MerA"/>
    <property type="match status" value="1"/>
</dbReference>
<feature type="disulfide bond" description="Redox-active" evidence="10">
    <location>
        <begin position="49"/>
        <end position="54"/>
    </location>
</feature>
<organism evidence="14">
    <name type="scientific">Aphanomyces astaci</name>
    <name type="common">Crayfish plague agent</name>
    <dbReference type="NCBI Taxonomy" id="112090"/>
    <lineage>
        <taxon>Eukaryota</taxon>
        <taxon>Sar</taxon>
        <taxon>Stramenopiles</taxon>
        <taxon>Oomycota</taxon>
        <taxon>Saprolegniomycetes</taxon>
        <taxon>Saprolegniales</taxon>
        <taxon>Verrucalvaceae</taxon>
        <taxon>Aphanomyces</taxon>
    </lineage>
</organism>
<dbReference type="InterPro" id="IPR023753">
    <property type="entry name" value="FAD/NAD-binding_dom"/>
</dbReference>
<evidence type="ECO:0000256" key="1">
    <source>
        <dbReference type="ARBA" id="ARBA00007532"/>
    </source>
</evidence>
<feature type="binding site" evidence="9">
    <location>
        <position position="58"/>
    </location>
    <ligand>
        <name>FAD</name>
        <dbReference type="ChEBI" id="CHEBI:57692"/>
    </ligand>
</feature>
<feature type="domain" description="FAD/NAD(P)-binding" evidence="13">
    <location>
        <begin position="6"/>
        <end position="262"/>
    </location>
</feature>
<dbReference type="GO" id="GO:0006749">
    <property type="term" value="P:glutathione metabolic process"/>
    <property type="evidence" value="ECO:0007669"/>
    <property type="project" value="TreeGrafter"/>
</dbReference>
<dbReference type="InterPro" id="IPR004099">
    <property type="entry name" value="Pyr_nucl-diS_OxRdtase_dimer"/>
</dbReference>
<dbReference type="PANTHER" id="PTHR42737:SF2">
    <property type="entry name" value="GLUTATHIONE REDUCTASE"/>
    <property type="match status" value="1"/>
</dbReference>
<keyword evidence="3 11" id="KW-0285">Flavoprotein</keyword>
<keyword evidence="9" id="KW-0520">NAD</keyword>
<dbReference type="PANTHER" id="PTHR42737">
    <property type="entry name" value="GLUTATHIONE REDUCTASE"/>
    <property type="match status" value="1"/>
</dbReference>
<dbReference type="GO" id="GO:0034599">
    <property type="term" value="P:cellular response to oxidative stress"/>
    <property type="evidence" value="ECO:0007669"/>
    <property type="project" value="TreeGrafter"/>
</dbReference>
<dbReference type="FunFam" id="3.30.390.30:FF:000003">
    <property type="entry name" value="Glutathione reductase"/>
    <property type="match status" value="1"/>
</dbReference>
<evidence type="ECO:0000256" key="2">
    <source>
        <dbReference type="ARBA" id="ARBA00012607"/>
    </source>
</evidence>
<evidence type="ECO:0000313" key="14">
    <source>
        <dbReference type="EMBL" id="RHY89096.1"/>
    </source>
</evidence>
<evidence type="ECO:0000256" key="3">
    <source>
        <dbReference type="ARBA" id="ARBA00022630"/>
    </source>
</evidence>
<dbReference type="InterPro" id="IPR001100">
    <property type="entry name" value="Pyr_nuc-diS_OxRdtase"/>
</dbReference>
<evidence type="ECO:0000256" key="6">
    <source>
        <dbReference type="ARBA" id="ARBA00023157"/>
    </source>
</evidence>
<dbReference type="EMBL" id="QUTG01004135">
    <property type="protein sequence ID" value="RHY89096.1"/>
    <property type="molecule type" value="Genomic_DNA"/>
</dbReference>
<name>A0A418D3H4_APHAT</name>
<dbReference type="Gene3D" id="3.50.50.60">
    <property type="entry name" value="FAD/NAD(P)-binding domain"/>
    <property type="match status" value="4"/>
</dbReference>
<keyword evidence="5 11" id="KW-0560">Oxidoreductase</keyword>
<dbReference type="AlphaFoldDB" id="A0A418D3H4"/>
<dbReference type="Gene3D" id="3.30.390.30">
    <property type="match status" value="1"/>
</dbReference>
<dbReference type="GO" id="GO:0005829">
    <property type="term" value="C:cytosol"/>
    <property type="evidence" value="ECO:0007669"/>
    <property type="project" value="TreeGrafter"/>
</dbReference>
<sequence>MSTTSYDYIVLGGGSGGISSARRAASYGANVLVIERGREQGGAGLGGTCVNVGCVPKKVMYNAAFHAEILHSAKAYAFKGVQDVGFGSFDWATMKTKRDAYVARLHGIYERNLAKDNITLVSGRASFVDNHTIAVDGAKFTAPHILVAVGGVPQLPSIPGIEHAISSDGFFGLETQPKKVAVIGAGYIAVELAGIFNALQSETVVFCRGRQVLRTFDPLVRDLVNDEMRRANQIPSNLGWPIALIRDSRGLEICTEQSTILQMDLKNYINCKYRSGVQFVPHSGVQSIRKEPDGTLTIEATLTTEDGHSTTHHAFQGFDAIVMAVGRTPRTSDSGFMEHTTIVRNEKGFIEVDGQENTSVPGVYAIGDVTNTGWELTPVAIAAGRRLADRLFGGEPDACLHYHQIPTVVFSHPPIGTVGYTEPDAVAKFGPSNVKVYTSSFVNLFYSMLAPEDKPKTAMKLICVGKEETVVGMHVAGMGADEMIQGFGVAVKMGAYKSDLDNIVAIHPTASEEFVTMAPWGKIQDRITLPFGTARPPPTMLE</sequence>
<dbReference type="GO" id="GO:0005739">
    <property type="term" value="C:mitochondrion"/>
    <property type="evidence" value="ECO:0007669"/>
    <property type="project" value="TreeGrafter"/>
</dbReference>
<evidence type="ECO:0000256" key="11">
    <source>
        <dbReference type="RuleBase" id="RU003691"/>
    </source>
</evidence>
<keyword evidence="6" id="KW-1015">Disulfide bond</keyword>
<evidence type="ECO:0000256" key="4">
    <source>
        <dbReference type="ARBA" id="ARBA00022827"/>
    </source>
</evidence>
<dbReference type="SUPFAM" id="SSF51905">
    <property type="entry name" value="FAD/NAD(P)-binding domain"/>
    <property type="match status" value="1"/>
</dbReference>
<evidence type="ECO:0000259" key="13">
    <source>
        <dbReference type="Pfam" id="PF07992"/>
    </source>
</evidence>
<dbReference type="GO" id="GO:0004362">
    <property type="term" value="F:glutathione-disulfide reductase (NADPH) activity"/>
    <property type="evidence" value="ECO:0007669"/>
    <property type="project" value="UniProtKB-EC"/>
</dbReference>
<evidence type="ECO:0000256" key="5">
    <source>
        <dbReference type="ARBA" id="ARBA00023002"/>
    </source>
</evidence>
<dbReference type="InterPro" id="IPR012999">
    <property type="entry name" value="Pyr_OxRdtase_I_AS"/>
</dbReference>
<dbReference type="VEuPathDB" id="FungiDB:H257_09722"/>
<reference evidence="14" key="1">
    <citation type="submission" date="2018-08" db="EMBL/GenBank/DDBJ databases">
        <title>Aphanomyces genome sequencing and annotation.</title>
        <authorList>
            <person name="Minardi D."/>
            <person name="Oidtmann B."/>
            <person name="Van Der Giezen M."/>
            <person name="Studholme D.J."/>
        </authorList>
    </citation>
    <scope>NUCLEOTIDE SEQUENCE [LARGE SCALE GENOMIC DNA]</scope>
    <source>
        <strain evidence="14">Sv</strain>
    </source>
</reference>
<dbReference type="EC" id="1.8.1.7" evidence="2"/>
<feature type="binding site" evidence="9">
    <location>
        <begin position="184"/>
        <end position="191"/>
    </location>
    <ligand>
        <name>NAD(+)</name>
        <dbReference type="ChEBI" id="CHEBI:57540"/>
    </ligand>
</feature>
<evidence type="ECO:0000256" key="9">
    <source>
        <dbReference type="PIRSR" id="PIRSR000350-3"/>
    </source>
</evidence>
<feature type="active site" description="Proton acceptor" evidence="8">
    <location>
        <position position="507"/>
    </location>
</feature>
<keyword evidence="7 11" id="KW-0676">Redox-active center</keyword>
<dbReference type="InterPro" id="IPR046952">
    <property type="entry name" value="GSHR/TRXR-like"/>
</dbReference>
<dbReference type="InterPro" id="IPR036188">
    <property type="entry name" value="FAD/NAD-bd_sf"/>
</dbReference>
<proteinExistence type="inferred from homology"/>